<keyword evidence="4" id="KW-1185">Reference proteome</keyword>
<dbReference type="RefSeq" id="WP_132276337.1">
    <property type="nucleotide sequence ID" value="NZ_JAOBST010000001.1"/>
</dbReference>
<protein>
    <recommendedName>
        <fullName evidence="2">SnoaL-like domain-containing protein</fullName>
    </recommendedName>
</protein>
<gene>
    <name evidence="3" type="ORF">E1963_06165</name>
</gene>
<sequence length="112" mass="12448">MDYIKTAKDSARAFCQAWFEQRDLQAAVAFLHDDINFVGTGEGECASGKAEMMTYIRNDIAELSQPFTCILENINEHLQPAFCRTQYPSERKRTLSADAGSGEPGQTETGSF</sequence>
<evidence type="ECO:0000259" key="2">
    <source>
        <dbReference type="Pfam" id="PF13474"/>
    </source>
</evidence>
<evidence type="ECO:0000313" key="3">
    <source>
        <dbReference type="EMBL" id="TDA22339.1"/>
    </source>
</evidence>
<reference evidence="3 4" key="1">
    <citation type="journal article" date="2016" name="Nat. Microbiol.">
        <title>The Mouse Intestinal Bacterial Collection (miBC) provides host-specific insight into cultured diversity and functional potential of the gut microbiota.</title>
        <authorList>
            <person name="Lagkouvardos I."/>
            <person name="Pukall R."/>
            <person name="Abt B."/>
            <person name="Foesel B.U."/>
            <person name="Meier-Kolthoff J.P."/>
            <person name="Kumar N."/>
            <person name="Bresciani A."/>
            <person name="Martinez I."/>
            <person name="Just S."/>
            <person name="Ziegler C."/>
            <person name="Brugiroux S."/>
            <person name="Garzetti D."/>
            <person name="Wenning M."/>
            <person name="Bui T.P."/>
            <person name="Wang J."/>
            <person name="Hugenholtz F."/>
            <person name="Plugge C.M."/>
            <person name="Peterson D.A."/>
            <person name="Hornef M.W."/>
            <person name="Baines J.F."/>
            <person name="Smidt H."/>
            <person name="Walter J."/>
            <person name="Kristiansen K."/>
            <person name="Nielsen H.B."/>
            <person name="Haller D."/>
            <person name="Overmann J."/>
            <person name="Stecher B."/>
            <person name="Clavel T."/>
        </authorList>
    </citation>
    <scope>NUCLEOTIDE SEQUENCE [LARGE SCALE GENOMIC DNA]</scope>
    <source>
        <strain evidence="3 4">DSM 28560</strain>
    </source>
</reference>
<dbReference type="AlphaFoldDB" id="A0A4R4FHI3"/>
<dbReference type="EMBL" id="SMMX01000004">
    <property type="protein sequence ID" value="TDA22339.1"/>
    <property type="molecule type" value="Genomic_DNA"/>
</dbReference>
<dbReference type="Proteomes" id="UP000295710">
    <property type="component" value="Unassembled WGS sequence"/>
</dbReference>
<comment type="caution">
    <text evidence="3">The sequence shown here is derived from an EMBL/GenBank/DDBJ whole genome shotgun (WGS) entry which is preliminary data.</text>
</comment>
<dbReference type="Pfam" id="PF13474">
    <property type="entry name" value="SnoaL_3"/>
    <property type="match status" value="1"/>
</dbReference>
<accession>A0A4R4FHI3</accession>
<feature type="region of interest" description="Disordered" evidence="1">
    <location>
        <begin position="93"/>
        <end position="112"/>
    </location>
</feature>
<proteinExistence type="predicted"/>
<evidence type="ECO:0000313" key="4">
    <source>
        <dbReference type="Proteomes" id="UP000295710"/>
    </source>
</evidence>
<dbReference type="SUPFAM" id="SSF54427">
    <property type="entry name" value="NTF2-like"/>
    <property type="match status" value="1"/>
</dbReference>
<dbReference type="Gene3D" id="3.10.450.50">
    <property type="match status" value="1"/>
</dbReference>
<dbReference type="InterPro" id="IPR037401">
    <property type="entry name" value="SnoaL-like"/>
</dbReference>
<evidence type="ECO:0000256" key="1">
    <source>
        <dbReference type="SAM" id="MobiDB-lite"/>
    </source>
</evidence>
<feature type="domain" description="SnoaL-like" evidence="2">
    <location>
        <begin position="13"/>
        <end position="74"/>
    </location>
</feature>
<name>A0A4R4FHI3_9FIRM</name>
<dbReference type="InterPro" id="IPR032710">
    <property type="entry name" value="NTF2-like_dom_sf"/>
</dbReference>
<organism evidence="3 4">
    <name type="scientific">Extibacter muris</name>
    <dbReference type="NCBI Taxonomy" id="1796622"/>
    <lineage>
        <taxon>Bacteria</taxon>
        <taxon>Bacillati</taxon>
        <taxon>Bacillota</taxon>
        <taxon>Clostridia</taxon>
        <taxon>Lachnospirales</taxon>
        <taxon>Lachnospiraceae</taxon>
        <taxon>Extibacter</taxon>
    </lineage>
</organism>